<evidence type="ECO:0000313" key="2">
    <source>
        <dbReference type="Proteomes" id="UP001283361"/>
    </source>
</evidence>
<gene>
    <name evidence="1" type="ORF">RRG08_031514</name>
</gene>
<dbReference type="EMBL" id="JAWDGP010007321">
    <property type="protein sequence ID" value="KAK3726187.1"/>
    <property type="molecule type" value="Genomic_DNA"/>
</dbReference>
<organism evidence="1 2">
    <name type="scientific">Elysia crispata</name>
    <name type="common">lettuce slug</name>
    <dbReference type="NCBI Taxonomy" id="231223"/>
    <lineage>
        <taxon>Eukaryota</taxon>
        <taxon>Metazoa</taxon>
        <taxon>Spiralia</taxon>
        <taxon>Lophotrochozoa</taxon>
        <taxon>Mollusca</taxon>
        <taxon>Gastropoda</taxon>
        <taxon>Heterobranchia</taxon>
        <taxon>Euthyneura</taxon>
        <taxon>Panpulmonata</taxon>
        <taxon>Sacoglossa</taxon>
        <taxon>Placobranchoidea</taxon>
        <taxon>Plakobranchidae</taxon>
        <taxon>Elysia</taxon>
    </lineage>
</organism>
<dbReference type="Proteomes" id="UP001283361">
    <property type="component" value="Unassembled WGS sequence"/>
</dbReference>
<dbReference type="AlphaFoldDB" id="A0AAE0XYF6"/>
<evidence type="ECO:0000313" key="1">
    <source>
        <dbReference type="EMBL" id="KAK3726187.1"/>
    </source>
</evidence>
<comment type="caution">
    <text evidence="1">The sequence shown here is derived from an EMBL/GenBank/DDBJ whole genome shotgun (WGS) entry which is preliminary data.</text>
</comment>
<sequence>MSQRSLPEVTGNWVLLASVASVRAKIRPVVKKYTSSKTTKVSPLFDVSAKCHNGSDSEEGEGRLIAQTKKITGDASMKMTKWSSNNQIVADKILKEFDPFVDVTSDNTKVLGLKWNPKEDYFSFNKLPAPFDVAITK</sequence>
<protein>
    <submittedName>
        <fullName evidence="1">Uncharacterized protein</fullName>
    </submittedName>
</protein>
<reference evidence="1" key="1">
    <citation type="journal article" date="2023" name="G3 (Bethesda)">
        <title>A reference genome for the long-term kleptoplast-retaining sea slug Elysia crispata morphotype clarki.</title>
        <authorList>
            <person name="Eastman K.E."/>
            <person name="Pendleton A.L."/>
            <person name="Shaikh M.A."/>
            <person name="Suttiyut T."/>
            <person name="Ogas R."/>
            <person name="Tomko P."/>
            <person name="Gavelis G."/>
            <person name="Widhalm J.R."/>
            <person name="Wisecaver J.H."/>
        </authorList>
    </citation>
    <scope>NUCLEOTIDE SEQUENCE</scope>
    <source>
        <strain evidence="1">ECLA1</strain>
    </source>
</reference>
<keyword evidence="2" id="KW-1185">Reference proteome</keyword>
<proteinExistence type="predicted"/>
<accession>A0AAE0XYF6</accession>
<name>A0AAE0XYF6_9GAST</name>